<proteinExistence type="predicted"/>
<name>A0A5B0R3M5_PUCGR</name>
<dbReference type="Proteomes" id="UP000324748">
    <property type="component" value="Unassembled WGS sequence"/>
</dbReference>
<evidence type="ECO:0000313" key="3">
    <source>
        <dbReference type="EMBL" id="KAA1119873.1"/>
    </source>
</evidence>
<accession>A0A5B0R3M5</accession>
<keyword evidence="4" id="KW-1185">Reference proteome</keyword>
<gene>
    <name evidence="3" type="ORF">PGT21_035694</name>
</gene>
<evidence type="ECO:0000313" key="4">
    <source>
        <dbReference type="Proteomes" id="UP000324748"/>
    </source>
</evidence>
<dbReference type="EMBL" id="VSWC01000001">
    <property type="protein sequence ID" value="KAA1119873.1"/>
    <property type="molecule type" value="Genomic_DNA"/>
</dbReference>
<feature type="compositionally biased region" description="Basic and acidic residues" evidence="1">
    <location>
        <begin position="48"/>
        <end position="60"/>
    </location>
</feature>
<protein>
    <submittedName>
        <fullName evidence="3">Uncharacterized protein</fullName>
    </submittedName>
</protein>
<feature type="signal peptide" evidence="2">
    <location>
        <begin position="1"/>
        <end position="20"/>
    </location>
</feature>
<dbReference type="AlphaFoldDB" id="A0A5B0R3M5"/>
<sequence length="75" mass="8176">MKLSIIILPLSLSLFQCYNAMQRPVDLDSFKEVNDVGTSGKGGSDVHNQVDPDRQPKDLNEAFTSNAPAEGMVKP</sequence>
<feature type="chain" id="PRO_5022807190" evidence="2">
    <location>
        <begin position="21"/>
        <end position="75"/>
    </location>
</feature>
<evidence type="ECO:0000256" key="2">
    <source>
        <dbReference type="SAM" id="SignalP"/>
    </source>
</evidence>
<keyword evidence="2" id="KW-0732">Signal</keyword>
<reference evidence="3 4" key="1">
    <citation type="submission" date="2019-05" db="EMBL/GenBank/DDBJ databases">
        <title>Emergence of the Ug99 lineage of the wheat stem rust pathogen through somatic hybridization.</title>
        <authorList>
            <person name="Li F."/>
            <person name="Upadhyaya N.M."/>
            <person name="Sperschneider J."/>
            <person name="Matny O."/>
            <person name="Nguyen-Phuc H."/>
            <person name="Mago R."/>
            <person name="Raley C."/>
            <person name="Miller M.E."/>
            <person name="Silverstein K.A.T."/>
            <person name="Henningsen E."/>
            <person name="Hirsch C.D."/>
            <person name="Visser B."/>
            <person name="Pretorius Z.A."/>
            <person name="Steffenson B.J."/>
            <person name="Schwessinger B."/>
            <person name="Dodds P.N."/>
            <person name="Figueroa M."/>
        </authorList>
    </citation>
    <scope>NUCLEOTIDE SEQUENCE [LARGE SCALE GENOMIC DNA]</scope>
    <source>
        <strain evidence="3">21-0</strain>
    </source>
</reference>
<organism evidence="3 4">
    <name type="scientific">Puccinia graminis f. sp. tritici</name>
    <dbReference type="NCBI Taxonomy" id="56615"/>
    <lineage>
        <taxon>Eukaryota</taxon>
        <taxon>Fungi</taxon>
        <taxon>Dikarya</taxon>
        <taxon>Basidiomycota</taxon>
        <taxon>Pucciniomycotina</taxon>
        <taxon>Pucciniomycetes</taxon>
        <taxon>Pucciniales</taxon>
        <taxon>Pucciniaceae</taxon>
        <taxon>Puccinia</taxon>
    </lineage>
</organism>
<evidence type="ECO:0000256" key="1">
    <source>
        <dbReference type="SAM" id="MobiDB-lite"/>
    </source>
</evidence>
<feature type="region of interest" description="Disordered" evidence="1">
    <location>
        <begin position="34"/>
        <end position="75"/>
    </location>
</feature>
<comment type="caution">
    <text evidence="3">The sequence shown here is derived from an EMBL/GenBank/DDBJ whole genome shotgun (WGS) entry which is preliminary data.</text>
</comment>